<dbReference type="PANTHER" id="PTHR42951">
    <property type="entry name" value="METALLO-BETA-LACTAMASE DOMAIN-CONTAINING"/>
    <property type="match status" value="1"/>
</dbReference>
<dbReference type="CDD" id="cd16282">
    <property type="entry name" value="metallo-hydrolase-like_MBL-fold"/>
    <property type="match status" value="1"/>
</dbReference>
<protein>
    <submittedName>
        <fullName evidence="2">MBL fold metallo-hydrolase</fullName>
    </submittedName>
</protein>
<reference evidence="3" key="1">
    <citation type="journal article" date="2019" name="Int. J. Syst. Evol. Microbiol.">
        <title>The Global Catalogue of Microorganisms (GCM) 10K type strain sequencing project: providing services to taxonomists for standard genome sequencing and annotation.</title>
        <authorList>
            <consortium name="The Broad Institute Genomics Platform"/>
            <consortium name="The Broad Institute Genome Sequencing Center for Infectious Disease"/>
            <person name="Wu L."/>
            <person name="Ma J."/>
        </authorList>
    </citation>
    <scope>NUCLEOTIDE SEQUENCE [LARGE SCALE GENOMIC DNA]</scope>
    <source>
        <strain evidence="3">CGMCC 1.15399</strain>
    </source>
</reference>
<dbReference type="PANTHER" id="PTHR42951:SF4">
    <property type="entry name" value="ACYL-COENZYME A THIOESTERASE MBLAC2"/>
    <property type="match status" value="1"/>
</dbReference>
<dbReference type="EMBL" id="JBHUCM010000038">
    <property type="protein sequence ID" value="MFD1543531.1"/>
    <property type="molecule type" value="Genomic_DNA"/>
</dbReference>
<gene>
    <name evidence="2" type="ORF">ACFSJ0_41265</name>
</gene>
<dbReference type="Pfam" id="PF00753">
    <property type="entry name" value="Lactamase_B"/>
    <property type="match status" value="1"/>
</dbReference>
<comment type="caution">
    <text evidence="2">The sequence shown here is derived from an EMBL/GenBank/DDBJ whole genome shotgun (WGS) entry which is preliminary data.</text>
</comment>
<organism evidence="2 3">
    <name type="scientific">Nonomuraea guangzhouensis</name>
    <dbReference type="NCBI Taxonomy" id="1291555"/>
    <lineage>
        <taxon>Bacteria</taxon>
        <taxon>Bacillati</taxon>
        <taxon>Actinomycetota</taxon>
        <taxon>Actinomycetes</taxon>
        <taxon>Streptosporangiales</taxon>
        <taxon>Streptosporangiaceae</taxon>
        <taxon>Nonomuraea</taxon>
    </lineage>
</organism>
<dbReference type="SMART" id="SM00849">
    <property type="entry name" value="Lactamase_B"/>
    <property type="match status" value="1"/>
</dbReference>
<evidence type="ECO:0000313" key="2">
    <source>
        <dbReference type="EMBL" id="MFD1543531.1"/>
    </source>
</evidence>
<dbReference type="RefSeq" id="WP_219529695.1">
    <property type="nucleotide sequence ID" value="NZ_JAHKRM010000007.1"/>
</dbReference>
<evidence type="ECO:0000259" key="1">
    <source>
        <dbReference type="SMART" id="SM00849"/>
    </source>
</evidence>
<sequence length="341" mass="36536">MSTSHIPEREIAERPKGYGGPNLSPVGLELVPHELAPGVWALMANLPPKDNNGVVAGRDAALVIDAGITPDVSVKIQATAAGLTGRPLRYLVNTTYHGDHTFGNAAFPDQVVVVSSRVNKANMTDLAYEKQTRSANMYGDAALLDEVTTWRGPDLTFDSYAEIDLGGRIVQLHHFGPGNGPGDTVVYVPDARTAWTGNFLSHAGIAPMLLQGGPEPYLGSLRRMREALPDLETVVPGHGPMGAGPAAVDDLIGYLERLHDEVRASVAAGRGLEETFAACTDPWAERLDPELAAALARYPVPQGAAQQGMLLLCRDLHRLNILATYRLYEDTPRLRAPSVTA</sequence>
<dbReference type="InterPro" id="IPR050855">
    <property type="entry name" value="NDM-1-like"/>
</dbReference>
<dbReference type="InterPro" id="IPR001279">
    <property type="entry name" value="Metallo-B-lactamas"/>
</dbReference>
<feature type="domain" description="Metallo-beta-lactamase" evidence="1">
    <location>
        <begin position="50"/>
        <end position="238"/>
    </location>
</feature>
<name>A0ABW4GL64_9ACTN</name>
<proteinExistence type="predicted"/>
<evidence type="ECO:0000313" key="3">
    <source>
        <dbReference type="Proteomes" id="UP001597097"/>
    </source>
</evidence>
<accession>A0ABW4GL64</accession>
<dbReference type="Proteomes" id="UP001597097">
    <property type="component" value="Unassembled WGS sequence"/>
</dbReference>
<keyword evidence="3" id="KW-1185">Reference proteome</keyword>